<gene>
    <name evidence="2" type="ORF">GCM10022388_01500</name>
</gene>
<feature type="chain" id="PRO_5045243560" evidence="1">
    <location>
        <begin position="19"/>
        <end position="158"/>
    </location>
</feature>
<evidence type="ECO:0000256" key="1">
    <source>
        <dbReference type="SAM" id="SignalP"/>
    </source>
</evidence>
<feature type="signal peptide" evidence="1">
    <location>
        <begin position="1"/>
        <end position="18"/>
    </location>
</feature>
<dbReference type="Proteomes" id="UP001500426">
    <property type="component" value="Unassembled WGS sequence"/>
</dbReference>
<proteinExistence type="predicted"/>
<protein>
    <submittedName>
        <fullName evidence="2">Uncharacterized protein</fullName>
    </submittedName>
</protein>
<reference evidence="3" key="1">
    <citation type="journal article" date="2019" name="Int. J. Syst. Evol. Microbiol.">
        <title>The Global Catalogue of Microorganisms (GCM) 10K type strain sequencing project: providing services to taxonomists for standard genome sequencing and annotation.</title>
        <authorList>
            <consortium name="The Broad Institute Genomics Platform"/>
            <consortium name="The Broad Institute Genome Sequencing Center for Infectious Disease"/>
            <person name="Wu L."/>
            <person name="Ma J."/>
        </authorList>
    </citation>
    <scope>NUCLEOTIDE SEQUENCE [LARGE SCALE GENOMIC DNA]</scope>
    <source>
        <strain evidence="3">JCM 17068</strain>
    </source>
</reference>
<evidence type="ECO:0000313" key="2">
    <source>
        <dbReference type="EMBL" id="GAA4040674.1"/>
    </source>
</evidence>
<keyword evidence="3" id="KW-1185">Reference proteome</keyword>
<dbReference type="EMBL" id="BAABCS010000003">
    <property type="protein sequence ID" value="GAA4040674.1"/>
    <property type="molecule type" value="Genomic_DNA"/>
</dbReference>
<name>A0ABP7UD45_9FLAO</name>
<evidence type="ECO:0000313" key="3">
    <source>
        <dbReference type="Proteomes" id="UP001500426"/>
    </source>
</evidence>
<sequence>MKKMLICLIILASNVINAQHCPYDFSNIIVLKVHNRESQNTIPNLKITLVKKKKDKVVNNKVYILTQNNRFPFLSDEYSVIIPSRLDIENYYLKIESFCEYGNNDWTFYGTKEIKLNEIDKFSLCGNYDSNDYYDSTFGERVYKPIEVILSKKSCEIN</sequence>
<organism evidence="2 3">
    <name type="scientific">Flavobacterium chungnamense</name>
    <dbReference type="NCBI Taxonomy" id="706182"/>
    <lineage>
        <taxon>Bacteria</taxon>
        <taxon>Pseudomonadati</taxon>
        <taxon>Bacteroidota</taxon>
        <taxon>Flavobacteriia</taxon>
        <taxon>Flavobacteriales</taxon>
        <taxon>Flavobacteriaceae</taxon>
        <taxon>Flavobacterium</taxon>
    </lineage>
</organism>
<keyword evidence="1" id="KW-0732">Signal</keyword>
<comment type="caution">
    <text evidence="2">The sequence shown here is derived from an EMBL/GenBank/DDBJ whole genome shotgun (WGS) entry which is preliminary data.</text>
</comment>
<accession>A0ABP7UD45</accession>
<dbReference type="RefSeq" id="WP_345089214.1">
    <property type="nucleotide sequence ID" value="NZ_BAABCS010000003.1"/>
</dbReference>